<evidence type="ECO:0000313" key="2">
    <source>
        <dbReference type="EMBL" id="MED6111245.1"/>
    </source>
</evidence>
<protein>
    <recommendedName>
        <fullName evidence="4">Transposase MuDR plant domain-containing protein</fullName>
    </recommendedName>
</protein>
<feature type="compositionally biased region" description="Acidic residues" evidence="1">
    <location>
        <begin position="193"/>
        <end position="206"/>
    </location>
</feature>
<keyword evidence="3" id="KW-1185">Reference proteome</keyword>
<evidence type="ECO:0000256" key="1">
    <source>
        <dbReference type="SAM" id="MobiDB-lite"/>
    </source>
</evidence>
<sequence>MALFNMRVYHRGRFAMENGLMKYLDGEETIIEGLDSDRWSVYEAYYELEQLVMWMEVFQAYDAIGMCGIAEEHNVVELYVVHEVQEPKEFPESGYIDVGSNENGNNKGNEGEVRLGEEGGTERDVDCGIEADINDENDEEIGQGEQDGEDTVLDAANMGVDGTSSDEDSDDGEYVPSSDVDSVEDIHFTNSEEEFDDDSGFEDLGDNNEMPCDPKGNSVAHENLSDVDRENSDEMEADHEIGGYDEEDGDVAEGVERRRFPVFKFQKDMLNYRWQLGTLFASRDEFKDAVATYAVQAARGVK</sequence>
<accession>A0ABU6QHY5</accession>
<reference evidence="2 3" key="1">
    <citation type="journal article" date="2023" name="Plants (Basel)">
        <title>Bridging the Gap: Combining Genomics and Transcriptomics Approaches to Understand Stylosanthes scabra, an Orphan Legume from the Brazilian Caatinga.</title>
        <authorList>
            <person name="Ferreira-Neto J.R.C."/>
            <person name="da Silva M.D."/>
            <person name="Binneck E."/>
            <person name="de Melo N.F."/>
            <person name="da Silva R.H."/>
            <person name="de Melo A.L.T.M."/>
            <person name="Pandolfi V."/>
            <person name="Bustamante F.O."/>
            <person name="Brasileiro-Vidal A.C."/>
            <person name="Benko-Iseppon A.M."/>
        </authorList>
    </citation>
    <scope>NUCLEOTIDE SEQUENCE [LARGE SCALE GENOMIC DNA]</scope>
    <source>
        <tissue evidence="2">Leaves</tissue>
    </source>
</reference>
<feature type="compositionally biased region" description="Basic and acidic residues" evidence="1">
    <location>
        <begin position="223"/>
        <end position="242"/>
    </location>
</feature>
<feature type="compositionally biased region" description="Acidic residues" evidence="1">
    <location>
        <begin position="243"/>
        <end position="252"/>
    </location>
</feature>
<gene>
    <name evidence="2" type="ORF">PIB30_050798</name>
</gene>
<organism evidence="2 3">
    <name type="scientific">Stylosanthes scabra</name>
    <dbReference type="NCBI Taxonomy" id="79078"/>
    <lineage>
        <taxon>Eukaryota</taxon>
        <taxon>Viridiplantae</taxon>
        <taxon>Streptophyta</taxon>
        <taxon>Embryophyta</taxon>
        <taxon>Tracheophyta</taxon>
        <taxon>Spermatophyta</taxon>
        <taxon>Magnoliopsida</taxon>
        <taxon>eudicotyledons</taxon>
        <taxon>Gunneridae</taxon>
        <taxon>Pentapetalae</taxon>
        <taxon>rosids</taxon>
        <taxon>fabids</taxon>
        <taxon>Fabales</taxon>
        <taxon>Fabaceae</taxon>
        <taxon>Papilionoideae</taxon>
        <taxon>50 kb inversion clade</taxon>
        <taxon>dalbergioids sensu lato</taxon>
        <taxon>Dalbergieae</taxon>
        <taxon>Pterocarpus clade</taxon>
        <taxon>Stylosanthes</taxon>
    </lineage>
</organism>
<feature type="region of interest" description="Disordered" evidence="1">
    <location>
        <begin position="193"/>
        <end position="252"/>
    </location>
</feature>
<dbReference type="EMBL" id="JASCZI010000353">
    <property type="protein sequence ID" value="MED6111245.1"/>
    <property type="molecule type" value="Genomic_DNA"/>
</dbReference>
<feature type="region of interest" description="Disordered" evidence="1">
    <location>
        <begin position="91"/>
        <end position="123"/>
    </location>
</feature>
<feature type="compositionally biased region" description="Acidic residues" evidence="1">
    <location>
        <begin position="164"/>
        <end position="173"/>
    </location>
</feature>
<dbReference type="Proteomes" id="UP001341840">
    <property type="component" value="Unassembled WGS sequence"/>
</dbReference>
<evidence type="ECO:0008006" key="4">
    <source>
        <dbReference type="Google" id="ProtNLM"/>
    </source>
</evidence>
<feature type="compositionally biased region" description="Basic and acidic residues" evidence="1">
    <location>
        <begin position="109"/>
        <end position="123"/>
    </location>
</feature>
<feature type="region of interest" description="Disordered" evidence="1">
    <location>
        <begin position="156"/>
        <end position="179"/>
    </location>
</feature>
<comment type="caution">
    <text evidence="2">The sequence shown here is derived from an EMBL/GenBank/DDBJ whole genome shotgun (WGS) entry which is preliminary data.</text>
</comment>
<proteinExistence type="predicted"/>
<evidence type="ECO:0000313" key="3">
    <source>
        <dbReference type="Proteomes" id="UP001341840"/>
    </source>
</evidence>
<name>A0ABU6QHY5_9FABA</name>